<proteinExistence type="predicted"/>
<dbReference type="PANTHER" id="PTHR31903:SF4">
    <property type="entry name" value="OS11G0490300 PROTEIN"/>
    <property type="match status" value="1"/>
</dbReference>
<accession>A0A835IVD7</accession>
<keyword evidence="3" id="KW-1185">Reference proteome</keyword>
<dbReference type="Proteomes" id="UP000631114">
    <property type="component" value="Unassembled WGS sequence"/>
</dbReference>
<dbReference type="EMBL" id="JADFTS010000002">
    <property type="protein sequence ID" value="KAF9622288.1"/>
    <property type="molecule type" value="Genomic_DNA"/>
</dbReference>
<comment type="caution">
    <text evidence="2">The sequence shown here is derived from an EMBL/GenBank/DDBJ whole genome shotgun (WGS) entry which is preliminary data.</text>
</comment>
<sequence>MKNLYQKSKGKVYPSPTSSPSASCTSKPNLDSVIKFLPPTILTLASILSLEDKEVLAYLISRSMKITNPFSFMEEKKNCKRPNTSTVKKHKSPIFECGCFECYTSYWFRWDSSVNRELIHQVIEAFEDHLTNTERSPSKRTRGKKRDKKFQQPKIVVNSVVDEIVPQVLELETFVVTTAPENEVFFPVLESDGCEEKLPEPEIVAGNVVEDVAEEEVVVEVLGGGNNHKGLVRKVMLDVIGLFNSRMLSVWSTNV</sequence>
<dbReference type="PANTHER" id="PTHR31903">
    <property type="entry name" value="F12F1.11-RELATED"/>
    <property type="match status" value="1"/>
</dbReference>
<dbReference type="AlphaFoldDB" id="A0A835IVD7"/>
<evidence type="ECO:0000313" key="2">
    <source>
        <dbReference type="EMBL" id="KAF9622288.1"/>
    </source>
</evidence>
<feature type="region of interest" description="Disordered" evidence="1">
    <location>
        <begin position="1"/>
        <end position="24"/>
    </location>
</feature>
<reference evidence="2 3" key="1">
    <citation type="submission" date="2020-10" db="EMBL/GenBank/DDBJ databases">
        <title>The Coptis chinensis genome and diversification of protoberbering-type alkaloids.</title>
        <authorList>
            <person name="Wang B."/>
            <person name="Shu S."/>
            <person name="Song C."/>
            <person name="Liu Y."/>
        </authorList>
    </citation>
    <scope>NUCLEOTIDE SEQUENCE [LARGE SCALE GENOMIC DNA]</scope>
    <source>
        <strain evidence="2">HL-2020</strain>
        <tissue evidence="2">Leaf</tissue>
    </source>
</reference>
<evidence type="ECO:0000256" key="1">
    <source>
        <dbReference type="SAM" id="MobiDB-lite"/>
    </source>
</evidence>
<evidence type="ECO:0000313" key="3">
    <source>
        <dbReference type="Proteomes" id="UP000631114"/>
    </source>
</evidence>
<dbReference type="OrthoDB" id="1937859at2759"/>
<protein>
    <submittedName>
        <fullName evidence="2">Uncharacterized protein</fullName>
    </submittedName>
</protein>
<name>A0A835IVD7_9MAGN</name>
<feature type="compositionally biased region" description="Low complexity" evidence="1">
    <location>
        <begin position="14"/>
        <end position="24"/>
    </location>
</feature>
<gene>
    <name evidence="2" type="ORF">IFM89_031091</name>
</gene>
<organism evidence="2 3">
    <name type="scientific">Coptis chinensis</name>
    <dbReference type="NCBI Taxonomy" id="261450"/>
    <lineage>
        <taxon>Eukaryota</taxon>
        <taxon>Viridiplantae</taxon>
        <taxon>Streptophyta</taxon>
        <taxon>Embryophyta</taxon>
        <taxon>Tracheophyta</taxon>
        <taxon>Spermatophyta</taxon>
        <taxon>Magnoliopsida</taxon>
        <taxon>Ranunculales</taxon>
        <taxon>Ranunculaceae</taxon>
        <taxon>Coptidoideae</taxon>
        <taxon>Coptis</taxon>
    </lineage>
</organism>